<dbReference type="GO" id="GO:0016791">
    <property type="term" value="F:phosphatase activity"/>
    <property type="evidence" value="ECO:0007669"/>
    <property type="project" value="UniProtKB-ARBA"/>
</dbReference>
<dbReference type="EMBL" id="CP040058">
    <property type="protein sequence ID" value="QCP35991.1"/>
    <property type="molecule type" value="Genomic_DNA"/>
</dbReference>
<dbReference type="Proteomes" id="UP000298653">
    <property type="component" value="Chromosome"/>
</dbReference>
<dbReference type="PANTHER" id="PTHR10000:SF25">
    <property type="entry name" value="PHOSPHATASE YKRA-RELATED"/>
    <property type="match status" value="1"/>
</dbReference>
<evidence type="ECO:0000313" key="1">
    <source>
        <dbReference type="EMBL" id="QCP35991.1"/>
    </source>
</evidence>
<name>A0A4P8IGB2_9FIRM</name>
<dbReference type="OrthoDB" id="9810101at2"/>
<dbReference type="PANTHER" id="PTHR10000">
    <property type="entry name" value="PHOSPHOSERINE PHOSPHATASE"/>
    <property type="match status" value="1"/>
</dbReference>
<keyword evidence="2" id="KW-1185">Reference proteome</keyword>
<dbReference type="AlphaFoldDB" id="A0A4P8IGB2"/>
<dbReference type="InterPro" id="IPR000150">
    <property type="entry name" value="Cof"/>
</dbReference>
<dbReference type="GO" id="GO:0000287">
    <property type="term" value="F:magnesium ion binding"/>
    <property type="evidence" value="ECO:0007669"/>
    <property type="project" value="TreeGrafter"/>
</dbReference>
<dbReference type="RefSeq" id="WP_137329280.1">
    <property type="nucleotide sequence ID" value="NZ_CP040058.1"/>
</dbReference>
<dbReference type="GO" id="GO:0005829">
    <property type="term" value="C:cytosol"/>
    <property type="evidence" value="ECO:0007669"/>
    <property type="project" value="TreeGrafter"/>
</dbReference>
<organism evidence="1 2">
    <name type="scientific">Anaerostipes rhamnosivorans</name>
    <dbReference type="NCBI Taxonomy" id="1229621"/>
    <lineage>
        <taxon>Bacteria</taxon>
        <taxon>Bacillati</taxon>
        <taxon>Bacillota</taxon>
        <taxon>Clostridia</taxon>
        <taxon>Lachnospirales</taxon>
        <taxon>Lachnospiraceae</taxon>
        <taxon>Anaerostipes</taxon>
    </lineage>
</organism>
<dbReference type="SUPFAM" id="SSF56784">
    <property type="entry name" value="HAD-like"/>
    <property type="match status" value="1"/>
</dbReference>
<dbReference type="InterPro" id="IPR023214">
    <property type="entry name" value="HAD_sf"/>
</dbReference>
<dbReference type="InterPro" id="IPR036412">
    <property type="entry name" value="HAD-like_sf"/>
</dbReference>
<protein>
    <submittedName>
        <fullName evidence="1">Hydrolase (HAD superfamily) in cluster with DUF1447</fullName>
    </submittedName>
</protein>
<evidence type="ECO:0000313" key="2">
    <source>
        <dbReference type="Proteomes" id="UP000298653"/>
    </source>
</evidence>
<dbReference type="Pfam" id="PF08282">
    <property type="entry name" value="Hydrolase_3"/>
    <property type="match status" value="1"/>
</dbReference>
<dbReference type="KEGG" id="arf:AR1Y2_2537"/>
<sequence>MKQYKGAVFFDYDGTLVDEVDHIKTVTPKTLEAVKKLQDNGYAALLCSGRTKRFLEADIEHFDGAVTCNGSYAEVDGEVLRDIFIEEDLLHEVIDKYFVRDTIIQMDTQDVTYYLHNDEEFFKYFCRLFSLPMEWYAPWKYWKKQHISKLTMNYKAPDVFEDFKKEYADTFECAKHVRENFFDITLKGVTKGDAVVQVAKDLGLSRENLYAFGDSDNDVEMLRNVGTGIGMGRCSDAVRAVADMFTQTTKENGIYNALEGLELI</sequence>
<gene>
    <name evidence="1" type="ORF">AR1Y2_2537</name>
</gene>
<dbReference type="Gene3D" id="3.30.1240.10">
    <property type="match status" value="1"/>
</dbReference>
<accession>A0A4P8IGB2</accession>
<keyword evidence="1" id="KW-0378">Hydrolase</keyword>
<reference evidence="1 2" key="1">
    <citation type="submission" date="2019-05" db="EMBL/GenBank/DDBJ databases">
        <title>Complete genome sequencing of Anaerostipes rhamnosivorans.</title>
        <authorList>
            <person name="Bui T.P.N."/>
            <person name="de Vos W.M."/>
        </authorList>
    </citation>
    <scope>NUCLEOTIDE SEQUENCE [LARGE SCALE GENOMIC DNA]</scope>
    <source>
        <strain evidence="1 2">1y2</strain>
    </source>
</reference>
<dbReference type="Gene3D" id="3.40.50.1000">
    <property type="entry name" value="HAD superfamily/HAD-like"/>
    <property type="match status" value="1"/>
</dbReference>
<proteinExistence type="predicted"/>
<dbReference type="NCBIfam" id="TIGR00099">
    <property type="entry name" value="Cof-subfamily"/>
    <property type="match status" value="1"/>
</dbReference>
<dbReference type="NCBIfam" id="TIGR01484">
    <property type="entry name" value="HAD-SF-IIB"/>
    <property type="match status" value="1"/>
</dbReference>
<dbReference type="InterPro" id="IPR006379">
    <property type="entry name" value="HAD-SF_hydro_IIB"/>
</dbReference>